<evidence type="ECO:0000259" key="1">
    <source>
        <dbReference type="Pfam" id="PF24626"/>
    </source>
</evidence>
<reference evidence="2 3" key="1">
    <citation type="journal article" date="2018" name="PLoS Genet.">
        <title>Population sequencing reveals clonal diversity and ancestral inbreeding in the grapevine cultivar Chardonnay.</title>
        <authorList>
            <person name="Roach M.J."/>
            <person name="Johnson D.L."/>
            <person name="Bohlmann J."/>
            <person name="van Vuuren H.J."/>
            <person name="Jones S.J."/>
            <person name="Pretorius I.S."/>
            <person name="Schmidt S.A."/>
            <person name="Borneman A.R."/>
        </authorList>
    </citation>
    <scope>NUCLEOTIDE SEQUENCE [LARGE SCALE GENOMIC DNA]</scope>
    <source>
        <strain evidence="3">cv. Chardonnay</strain>
        <tissue evidence="2">Leaf</tissue>
    </source>
</reference>
<evidence type="ECO:0000313" key="2">
    <source>
        <dbReference type="EMBL" id="RVW62434.1"/>
    </source>
</evidence>
<proteinExistence type="predicted"/>
<name>A0A438FR45_VITVI</name>
<protein>
    <recommendedName>
        <fullName evidence="1">Tf2-1-like SH3-like domain-containing protein</fullName>
    </recommendedName>
</protein>
<sequence>MTPFEALYGRKCRSPICWNDVGERKLLGPELVQLTVEKFALIKERLKTAQSRHKSYADNRRRDLEFEVGDHVFLKVSPMKFVMRFGRKGKLSPRFVGPFEILERVGTLAYALPQACLRFIMCFMFRL</sequence>
<dbReference type="InterPro" id="IPR056924">
    <property type="entry name" value="SH3_Tf2-1"/>
</dbReference>
<gene>
    <name evidence="2" type="ORF">CK203_064198</name>
</gene>
<dbReference type="Proteomes" id="UP000288805">
    <property type="component" value="Unassembled WGS sequence"/>
</dbReference>
<dbReference type="PANTHER" id="PTHR46148">
    <property type="entry name" value="CHROMO DOMAIN-CONTAINING PROTEIN"/>
    <property type="match status" value="1"/>
</dbReference>
<accession>A0A438FR45</accession>
<comment type="caution">
    <text evidence="2">The sequence shown here is derived from an EMBL/GenBank/DDBJ whole genome shotgun (WGS) entry which is preliminary data.</text>
</comment>
<dbReference type="Pfam" id="PF24626">
    <property type="entry name" value="SH3_Tf2-1"/>
    <property type="match status" value="1"/>
</dbReference>
<dbReference type="EMBL" id="QGNW01000773">
    <property type="protein sequence ID" value="RVW62434.1"/>
    <property type="molecule type" value="Genomic_DNA"/>
</dbReference>
<dbReference type="PANTHER" id="PTHR46148:SF60">
    <property type="entry name" value="CHROMO DOMAIN-CONTAINING PROTEIN"/>
    <property type="match status" value="1"/>
</dbReference>
<evidence type="ECO:0000313" key="3">
    <source>
        <dbReference type="Proteomes" id="UP000288805"/>
    </source>
</evidence>
<feature type="domain" description="Tf2-1-like SH3-like" evidence="1">
    <location>
        <begin position="69"/>
        <end position="112"/>
    </location>
</feature>
<organism evidence="2 3">
    <name type="scientific">Vitis vinifera</name>
    <name type="common">Grape</name>
    <dbReference type="NCBI Taxonomy" id="29760"/>
    <lineage>
        <taxon>Eukaryota</taxon>
        <taxon>Viridiplantae</taxon>
        <taxon>Streptophyta</taxon>
        <taxon>Embryophyta</taxon>
        <taxon>Tracheophyta</taxon>
        <taxon>Spermatophyta</taxon>
        <taxon>Magnoliopsida</taxon>
        <taxon>eudicotyledons</taxon>
        <taxon>Gunneridae</taxon>
        <taxon>Pentapetalae</taxon>
        <taxon>rosids</taxon>
        <taxon>Vitales</taxon>
        <taxon>Vitaceae</taxon>
        <taxon>Viteae</taxon>
        <taxon>Vitis</taxon>
    </lineage>
</organism>
<dbReference type="AlphaFoldDB" id="A0A438FR45"/>